<dbReference type="Pfam" id="PF07695">
    <property type="entry name" value="7TMR-DISM_7TM"/>
    <property type="match status" value="1"/>
</dbReference>
<dbReference type="PROSITE" id="PS51257">
    <property type="entry name" value="PROKAR_LIPOPROTEIN"/>
    <property type="match status" value="1"/>
</dbReference>
<evidence type="ECO:0000256" key="1">
    <source>
        <dbReference type="SAM" id="Phobius"/>
    </source>
</evidence>
<keyword evidence="1" id="KW-1133">Transmembrane helix</keyword>
<dbReference type="Pfam" id="PF07696">
    <property type="entry name" value="7TMR-DISMED2"/>
    <property type="match status" value="1"/>
</dbReference>
<dbReference type="Pfam" id="PF00990">
    <property type="entry name" value="GGDEF"/>
    <property type="match status" value="1"/>
</dbReference>
<dbReference type="PANTHER" id="PTHR46663">
    <property type="entry name" value="DIGUANYLATE CYCLASE DGCT-RELATED"/>
    <property type="match status" value="1"/>
</dbReference>
<feature type="chain" id="PRO_5046917747" evidence="2">
    <location>
        <begin position="36"/>
        <end position="603"/>
    </location>
</feature>
<reference evidence="4 5" key="1">
    <citation type="submission" date="2016-10" db="EMBL/GenBank/DDBJ databases">
        <authorList>
            <person name="Varghese N."/>
            <person name="Submissions S."/>
        </authorList>
    </citation>
    <scope>NUCLEOTIDE SEQUENCE [LARGE SCALE GENOMIC DNA]</scope>
    <source>
        <strain evidence="4 5">CIP 109853</strain>
    </source>
</reference>
<name>A0ABY1BIC7_9PSED</name>
<dbReference type="PANTHER" id="PTHR46663:SF2">
    <property type="entry name" value="GGDEF DOMAIN-CONTAINING PROTEIN"/>
    <property type="match status" value="1"/>
</dbReference>
<evidence type="ECO:0000313" key="5">
    <source>
        <dbReference type="Proteomes" id="UP000198512"/>
    </source>
</evidence>
<evidence type="ECO:0000313" key="4">
    <source>
        <dbReference type="EMBL" id="SEQ94231.1"/>
    </source>
</evidence>
<dbReference type="Gene3D" id="3.30.70.270">
    <property type="match status" value="1"/>
</dbReference>
<dbReference type="InterPro" id="IPR000160">
    <property type="entry name" value="GGDEF_dom"/>
</dbReference>
<feature type="transmembrane region" description="Helical" evidence="1">
    <location>
        <begin position="260"/>
        <end position="280"/>
    </location>
</feature>
<keyword evidence="5" id="KW-1185">Reference proteome</keyword>
<dbReference type="InterPro" id="IPR011622">
    <property type="entry name" value="7TMR_DISM_rcpt_extracell_dom2"/>
</dbReference>
<dbReference type="PROSITE" id="PS50887">
    <property type="entry name" value="GGDEF"/>
    <property type="match status" value="1"/>
</dbReference>
<dbReference type="InterPro" id="IPR043128">
    <property type="entry name" value="Rev_trsase/Diguanyl_cyclase"/>
</dbReference>
<dbReference type="Proteomes" id="UP000198512">
    <property type="component" value="Unassembled WGS sequence"/>
</dbReference>
<feature type="transmembrane region" description="Helical" evidence="1">
    <location>
        <begin position="224"/>
        <end position="248"/>
    </location>
</feature>
<feature type="transmembrane region" description="Helical" evidence="1">
    <location>
        <begin position="292"/>
        <end position="312"/>
    </location>
</feature>
<proteinExistence type="predicted"/>
<comment type="caution">
    <text evidence="4">The sequence shown here is derived from an EMBL/GenBank/DDBJ whole genome shotgun (WGS) entry which is preliminary data.</text>
</comment>
<keyword evidence="2" id="KW-0732">Signal</keyword>
<dbReference type="Gene3D" id="2.60.40.2380">
    <property type="match status" value="1"/>
</dbReference>
<dbReference type="InterPro" id="IPR029787">
    <property type="entry name" value="Nucleotide_cyclase"/>
</dbReference>
<dbReference type="EMBL" id="FOFP01000012">
    <property type="protein sequence ID" value="SEQ94231.1"/>
    <property type="molecule type" value="Genomic_DNA"/>
</dbReference>
<feature type="transmembrane region" description="Helical" evidence="1">
    <location>
        <begin position="195"/>
        <end position="217"/>
    </location>
</feature>
<accession>A0ABY1BIC7</accession>
<gene>
    <name evidence="4" type="ORF">SAMN05216600_11226</name>
</gene>
<feature type="transmembrane region" description="Helical" evidence="1">
    <location>
        <begin position="374"/>
        <end position="396"/>
    </location>
</feature>
<organism evidence="4 5">
    <name type="scientific">Pseudomonas cuatrocienegasensis</name>
    <dbReference type="NCBI Taxonomy" id="543360"/>
    <lineage>
        <taxon>Bacteria</taxon>
        <taxon>Pseudomonadati</taxon>
        <taxon>Pseudomonadota</taxon>
        <taxon>Gammaproteobacteria</taxon>
        <taxon>Pseudomonadales</taxon>
        <taxon>Pseudomonadaceae</taxon>
        <taxon>Pseudomonas</taxon>
    </lineage>
</organism>
<feature type="domain" description="GGDEF" evidence="3">
    <location>
        <begin position="469"/>
        <end position="601"/>
    </location>
</feature>
<dbReference type="InterPro" id="IPR052163">
    <property type="entry name" value="DGC-Regulatory_Protein"/>
</dbReference>
<evidence type="ECO:0000256" key="2">
    <source>
        <dbReference type="SAM" id="SignalP"/>
    </source>
</evidence>
<feature type="transmembrane region" description="Helical" evidence="1">
    <location>
        <begin position="347"/>
        <end position="368"/>
    </location>
</feature>
<feature type="signal peptide" evidence="2">
    <location>
        <begin position="1"/>
        <end position="35"/>
    </location>
</feature>
<keyword evidence="1" id="KW-0472">Membrane</keyword>
<evidence type="ECO:0000259" key="3">
    <source>
        <dbReference type="PROSITE" id="PS50887"/>
    </source>
</evidence>
<dbReference type="InterPro" id="IPR011623">
    <property type="entry name" value="7TMR_DISM_rcpt_extracell_dom1"/>
</dbReference>
<dbReference type="CDD" id="cd01949">
    <property type="entry name" value="GGDEF"/>
    <property type="match status" value="1"/>
</dbReference>
<protein>
    <submittedName>
        <fullName evidence="4">Diguanylate cyclase (GGDEF) domain-containing protein</fullName>
    </submittedName>
</protein>
<dbReference type="SMART" id="SM00267">
    <property type="entry name" value="GGDEF"/>
    <property type="match status" value="1"/>
</dbReference>
<dbReference type="NCBIfam" id="TIGR00254">
    <property type="entry name" value="GGDEF"/>
    <property type="match status" value="1"/>
</dbReference>
<dbReference type="SUPFAM" id="SSF55073">
    <property type="entry name" value="Nucleotide cyclase"/>
    <property type="match status" value="1"/>
</dbReference>
<dbReference type="RefSeq" id="WP_069520965.1">
    <property type="nucleotide sequence ID" value="NZ_FOFP01000012.1"/>
</dbReference>
<keyword evidence="1" id="KW-0812">Transmembrane</keyword>
<sequence length="603" mass="66427">MPADRRACAALWSWTLALGCLLGLLGALLTNPAQADTRLDERTAAVPLYGHVDYLLDPRDEWALDDVLDASAPWRPSSERRDLGFGYVSGPVWLRMRVVSHAQTTHSWRLELDYASLDDVRLYDVGADGVRESQGGDTLPYAQRSISHRTPVFEITLAPGERRTLYLRVSSQGSMTLSGSLMNLADFERHSQVSYIAHALYCGVLVALGLYNLLLFLALRERPYLNYVLFMIAFAFSVLSLNGLGAQYVWPQAVPWSNRILPISLTLAALLAMIFARSFLDTRQWLPRLDRVLIALSCAAALALLGTMLLPVQNALQTMSLTGLLVTLTLLISSFVCVGYKVPGARLFALAWMMLLSGAVLLALRNFALIPSNFMTLYAMQIGSGLEMILLSFALAARFNELKRQKEAALQLNEKVLAQRVAERTEALETANRRLRDMALQDPLTGLANRTALQQQLEQALARSQRSGQLLAVMLIDLDGFKPINDQYGHAFGDRVLAQVAERLRYALRESDLPARLGGDEFVLVCETVLSPELATQLAQRVLQVLGESMSLEGQAISLGASIGIALSLGQEDATELIRRADAAMYRAKAAGRNRIELAPLPD</sequence>
<feature type="transmembrane region" description="Helical" evidence="1">
    <location>
        <begin position="318"/>
        <end position="340"/>
    </location>
</feature>